<dbReference type="Proteomes" id="UP000235145">
    <property type="component" value="Unassembled WGS sequence"/>
</dbReference>
<comment type="caution">
    <text evidence="2">The sequence shown here is derived from an EMBL/GenBank/DDBJ whole genome shotgun (WGS) entry which is preliminary data.</text>
</comment>
<sequence>MDGSLYFALPQMLFSVLSINPPPQDFEIPGVGGRAQHTASLLSIRWCSAARFLFFRVRFFNLGSGVVSARFPVQPPDLEGLKKGCFGEICFLYKVVIVPRVSRGLMQKYIPGDILRNFSFMLENAVIMGQNCHCLEAIFECIDIHVTNITLSHGKKVKHNNRSPEGGRYMSSPTTTLPNTKPSDVILQHTNRQIHGYLSEQADMIEK</sequence>
<feature type="region of interest" description="Disordered" evidence="1">
    <location>
        <begin position="156"/>
        <end position="175"/>
    </location>
</feature>
<gene>
    <name evidence="2" type="ORF">LSAT_V11C100005860</name>
</gene>
<protein>
    <submittedName>
        <fullName evidence="2">Uncharacterized protein</fullName>
    </submittedName>
</protein>
<evidence type="ECO:0000313" key="3">
    <source>
        <dbReference type="Proteomes" id="UP000235145"/>
    </source>
</evidence>
<dbReference type="AlphaFoldDB" id="A0A9R1WKH0"/>
<reference evidence="2 3" key="1">
    <citation type="journal article" date="2017" name="Nat. Commun.">
        <title>Genome assembly with in vitro proximity ligation data and whole-genome triplication in lettuce.</title>
        <authorList>
            <person name="Reyes-Chin-Wo S."/>
            <person name="Wang Z."/>
            <person name="Yang X."/>
            <person name="Kozik A."/>
            <person name="Arikit S."/>
            <person name="Song C."/>
            <person name="Xia L."/>
            <person name="Froenicke L."/>
            <person name="Lavelle D.O."/>
            <person name="Truco M.J."/>
            <person name="Xia R."/>
            <person name="Zhu S."/>
            <person name="Xu C."/>
            <person name="Xu H."/>
            <person name="Xu X."/>
            <person name="Cox K."/>
            <person name="Korf I."/>
            <person name="Meyers B.C."/>
            <person name="Michelmore R.W."/>
        </authorList>
    </citation>
    <scope>NUCLEOTIDE SEQUENCE [LARGE SCALE GENOMIC DNA]</scope>
    <source>
        <strain evidence="3">cv. Salinas</strain>
        <tissue evidence="2">Seedlings</tissue>
    </source>
</reference>
<accession>A0A9R1WKH0</accession>
<keyword evidence="3" id="KW-1185">Reference proteome</keyword>
<proteinExistence type="predicted"/>
<evidence type="ECO:0000313" key="2">
    <source>
        <dbReference type="EMBL" id="KAJ0227101.1"/>
    </source>
</evidence>
<evidence type="ECO:0000256" key="1">
    <source>
        <dbReference type="SAM" id="MobiDB-lite"/>
    </source>
</evidence>
<name>A0A9R1WKH0_LACSA</name>
<dbReference type="EMBL" id="NBSK02000001">
    <property type="protein sequence ID" value="KAJ0227101.1"/>
    <property type="molecule type" value="Genomic_DNA"/>
</dbReference>
<organism evidence="2 3">
    <name type="scientific">Lactuca sativa</name>
    <name type="common">Garden lettuce</name>
    <dbReference type="NCBI Taxonomy" id="4236"/>
    <lineage>
        <taxon>Eukaryota</taxon>
        <taxon>Viridiplantae</taxon>
        <taxon>Streptophyta</taxon>
        <taxon>Embryophyta</taxon>
        <taxon>Tracheophyta</taxon>
        <taxon>Spermatophyta</taxon>
        <taxon>Magnoliopsida</taxon>
        <taxon>eudicotyledons</taxon>
        <taxon>Gunneridae</taxon>
        <taxon>Pentapetalae</taxon>
        <taxon>asterids</taxon>
        <taxon>campanulids</taxon>
        <taxon>Asterales</taxon>
        <taxon>Asteraceae</taxon>
        <taxon>Cichorioideae</taxon>
        <taxon>Cichorieae</taxon>
        <taxon>Lactucinae</taxon>
        <taxon>Lactuca</taxon>
    </lineage>
</organism>